<feature type="transmembrane region" description="Helical" evidence="2">
    <location>
        <begin position="306"/>
        <end position="326"/>
    </location>
</feature>
<dbReference type="Proteomes" id="UP001311799">
    <property type="component" value="Unassembled WGS sequence"/>
</dbReference>
<feature type="transmembrane region" description="Helical" evidence="2">
    <location>
        <begin position="33"/>
        <end position="57"/>
    </location>
</feature>
<feature type="transmembrane region" description="Helical" evidence="2">
    <location>
        <begin position="184"/>
        <end position="208"/>
    </location>
</feature>
<sequence>MNKLLEVANEVQNYGEENIVYSVLNEINSSTSLFSICFISFIGIIYLILGALSILQISAVETRTINIVESNGRRIRPYFLKVFTTSLVLRLFYIVSILVLCFDPLFMPTMGIKRFELLRIYDHIVGTLFLTSYSIIMCLWSLILTKSEGNRILKSIRIPLIISMDVLMYIFSGLYLLIILKKEIIIQIEIIIYIFTGILYSLYSYFWLNLGFELVKQINKRHNVYSELGESLINKNTLNSGLINIDNYNFIKNINDKSAGHIEISPKYNINIYSETTSSSSPNLSSCRFFYNYIYKSTVIDLKGKIMLITLICPLSLIILSASYIIDGISLACNCIKGNTEDITIINDIYMSSYRLEFDSIYLLITEIVPSMAIIYGFWNNKTQYNNFRHQADENNTNNNNDNNTSDRNVNNKGVLKYTQFSFEKVFGYKDNKNNNSTSLNGIKTERYHYNVGKY</sequence>
<name>A0AAV9XUP1_9CRYT</name>
<gene>
    <name evidence="3" type="ORF">RS030_6801</name>
</gene>
<evidence type="ECO:0000256" key="2">
    <source>
        <dbReference type="SAM" id="Phobius"/>
    </source>
</evidence>
<keyword evidence="4" id="KW-1185">Reference proteome</keyword>
<comment type="caution">
    <text evidence="3">The sequence shown here is derived from an EMBL/GenBank/DDBJ whole genome shotgun (WGS) entry which is preliminary data.</text>
</comment>
<evidence type="ECO:0000313" key="4">
    <source>
        <dbReference type="Proteomes" id="UP001311799"/>
    </source>
</evidence>
<keyword evidence="2" id="KW-1133">Transmembrane helix</keyword>
<keyword evidence="2" id="KW-0472">Membrane</keyword>
<evidence type="ECO:0000256" key="1">
    <source>
        <dbReference type="SAM" id="MobiDB-lite"/>
    </source>
</evidence>
<feature type="compositionally biased region" description="Low complexity" evidence="1">
    <location>
        <begin position="395"/>
        <end position="411"/>
    </location>
</feature>
<dbReference type="AlphaFoldDB" id="A0AAV9XUP1"/>
<feature type="transmembrane region" description="Helical" evidence="2">
    <location>
        <begin position="360"/>
        <end position="379"/>
    </location>
</feature>
<protein>
    <recommendedName>
        <fullName evidence="5">THH1/TOM1/TOM3 domain-containing protein</fullName>
    </recommendedName>
</protein>
<proteinExistence type="predicted"/>
<reference evidence="3 4" key="1">
    <citation type="submission" date="2023-10" db="EMBL/GenBank/DDBJ databases">
        <title>Comparative genomics analysis reveals potential genetic determinants of host preference in Cryptosporidium xiaoi.</title>
        <authorList>
            <person name="Xiao L."/>
            <person name="Li J."/>
        </authorList>
    </citation>
    <scope>NUCLEOTIDE SEQUENCE [LARGE SCALE GENOMIC DNA]</scope>
    <source>
        <strain evidence="3 4">52996</strain>
    </source>
</reference>
<feature type="transmembrane region" description="Helical" evidence="2">
    <location>
        <begin position="78"/>
        <end position="100"/>
    </location>
</feature>
<accession>A0AAV9XUP1</accession>
<feature type="transmembrane region" description="Helical" evidence="2">
    <location>
        <begin position="120"/>
        <end position="144"/>
    </location>
</feature>
<feature type="region of interest" description="Disordered" evidence="1">
    <location>
        <begin position="392"/>
        <end position="411"/>
    </location>
</feature>
<feature type="transmembrane region" description="Helical" evidence="2">
    <location>
        <begin position="156"/>
        <end position="178"/>
    </location>
</feature>
<dbReference type="EMBL" id="JAWDEY010000034">
    <property type="protein sequence ID" value="KAK6588223.1"/>
    <property type="molecule type" value="Genomic_DNA"/>
</dbReference>
<keyword evidence="2" id="KW-0812">Transmembrane</keyword>
<organism evidence="3 4">
    <name type="scientific">Cryptosporidium xiaoi</name>
    <dbReference type="NCBI Taxonomy" id="659607"/>
    <lineage>
        <taxon>Eukaryota</taxon>
        <taxon>Sar</taxon>
        <taxon>Alveolata</taxon>
        <taxon>Apicomplexa</taxon>
        <taxon>Conoidasida</taxon>
        <taxon>Coccidia</taxon>
        <taxon>Eucoccidiorida</taxon>
        <taxon>Eimeriorina</taxon>
        <taxon>Cryptosporidiidae</taxon>
        <taxon>Cryptosporidium</taxon>
    </lineage>
</organism>
<evidence type="ECO:0000313" key="3">
    <source>
        <dbReference type="EMBL" id="KAK6588223.1"/>
    </source>
</evidence>
<evidence type="ECO:0008006" key="5">
    <source>
        <dbReference type="Google" id="ProtNLM"/>
    </source>
</evidence>